<keyword evidence="2" id="KW-0274">FAD</keyword>
<evidence type="ECO:0000256" key="1">
    <source>
        <dbReference type="ARBA" id="ARBA00022630"/>
    </source>
</evidence>
<dbReference type="EMBL" id="UINC01001190">
    <property type="protein sequence ID" value="SUZ73791.1"/>
    <property type="molecule type" value="Genomic_DNA"/>
</dbReference>
<evidence type="ECO:0000256" key="2">
    <source>
        <dbReference type="ARBA" id="ARBA00022827"/>
    </source>
</evidence>
<protein>
    <recommendedName>
        <fullName evidence="4">FAD-binding PCMH-type domain-containing protein</fullName>
    </recommendedName>
</protein>
<dbReference type="PANTHER" id="PTHR43762">
    <property type="entry name" value="L-GULONOLACTONE OXIDASE"/>
    <property type="match status" value="1"/>
</dbReference>
<sequence>MNGWGRFPRVNAKVLEPINSDALQKILCRKESNLFCIPRGAGKSYGDSALAENVVSTRFLDNFIAADEFNTKIQCGAGITLDQILKMCIPRGWFLPVLPGTKFVTVGGAIAADIHGKNHHCDGSFCDHVHELTLAIASGEILRCSPTDNSELFHATCGGMGLTGVILDATLRFDTVRSVLINRRSLPARNLEHCFELIEEHNDKKYSVAWLDCLSAGKSLGRSVLHLGEHTEEGDLKYRSRRGPSVPFSTPSFLLNKSTMRVFNSFLYNMYKKSSENSTINYDAYFFPLDNIGNWNRLYGARGFLQYQFVLPDSIALEGLTEILKRVSRAGKGSFLAVLKKFGGANRNLLSFPIEGYTLTLDFKQEKTLFPLLDELDSVVIDHGGRLYLAKDARMSEETFKAGYPEWEEFRKIKDRIDPSAIFTSLQSRRIGLT</sequence>
<gene>
    <name evidence="5" type="ORF">METZ01_LOCUS26645</name>
</gene>
<organism evidence="5">
    <name type="scientific">marine metagenome</name>
    <dbReference type="NCBI Taxonomy" id="408172"/>
    <lineage>
        <taxon>unclassified sequences</taxon>
        <taxon>metagenomes</taxon>
        <taxon>ecological metagenomes</taxon>
    </lineage>
</organism>
<dbReference type="InterPro" id="IPR016166">
    <property type="entry name" value="FAD-bd_PCMH"/>
</dbReference>
<evidence type="ECO:0000256" key="3">
    <source>
        <dbReference type="ARBA" id="ARBA00023002"/>
    </source>
</evidence>
<accession>A0A381Q363</accession>
<dbReference type="PROSITE" id="PS51387">
    <property type="entry name" value="FAD_PCMH"/>
    <property type="match status" value="1"/>
</dbReference>
<proteinExistence type="predicted"/>
<evidence type="ECO:0000259" key="4">
    <source>
        <dbReference type="PROSITE" id="PS51387"/>
    </source>
</evidence>
<dbReference type="GO" id="GO:0016020">
    <property type="term" value="C:membrane"/>
    <property type="evidence" value="ECO:0007669"/>
    <property type="project" value="InterPro"/>
</dbReference>
<dbReference type="AlphaFoldDB" id="A0A381Q363"/>
<reference evidence="5" key="1">
    <citation type="submission" date="2018-05" db="EMBL/GenBank/DDBJ databases">
        <authorList>
            <person name="Lanie J.A."/>
            <person name="Ng W.-L."/>
            <person name="Kazmierczak K.M."/>
            <person name="Andrzejewski T.M."/>
            <person name="Davidsen T.M."/>
            <person name="Wayne K.J."/>
            <person name="Tettelin H."/>
            <person name="Glass J.I."/>
            <person name="Rusch D."/>
            <person name="Podicherti R."/>
            <person name="Tsui H.-C.T."/>
            <person name="Winkler M.E."/>
        </authorList>
    </citation>
    <scope>NUCLEOTIDE SEQUENCE</scope>
</reference>
<keyword evidence="3" id="KW-0560">Oxidoreductase</keyword>
<dbReference type="PANTHER" id="PTHR43762:SF1">
    <property type="entry name" value="D-ARABINONO-1,4-LACTONE OXIDASE"/>
    <property type="match status" value="1"/>
</dbReference>
<dbReference type="SUPFAM" id="SSF56176">
    <property type="entry name" value="FAD-binding/transporter-associated domain-like"/>
    <property type="match status" value="1"/>
</dbReference>
<dbReference type="InterPro" id="IPR006094">
    <property type="entry name" value="Oxid_FAD_bind_N"/>
</dbReference>
<dbReference type="SUPFAM" id="SSF55103">
    <property type="entry name" value="FAD-linked oxidases, C-terminal domain"/>
    <property type="match status" value="1"/>
</dbReference>
<keyword evidence="1" id="KW-0285">Flavoprotein</keyword>
<dbReference type="InterPro" id="IPR016164">
    <property type="entry name" value="FAD-linked_Oxase-like_C"/>
</dbReference>
<dbReference type="InterPro" id="IPR016169">
    <property type="entry name" value="FAD-bd_PCMH_sub2"/>
</dbReference>
<feature type="domain" description="FAD-binding PCMH-type" evidence="4">
    <location>
        <begin position="7"/>
        <end position="176"/>
    </location>
</feature>
<name>A0A381Q363_9ZZZZ</name>
<dbReference type="GO" id="GO:0003885">
    <property type="term" value="F:D-arabinono-1,4-lactone oxidase activity"/>
    <property type="evidence" value="ECO:0007669"/>
    <property type="project" value="InterPro"/>
</dbReference>
<dbReference type="InterPro" id="IPR007173">
    <property type="entry name" value="ALO_C"/>
</dbReference>
<evidence type="ECO:0000313" key="5">
    <source>
        <dbReference type="EMBL" id="SUZ73791.1"/>
    </source>
</evidence>
<dbReference type="Pfam" id="PF04030">
    <property type="entry name" value="ALO"/>
    <property type="match status" value="1"/>
</dbReference>
<dbReference type="Pfam" id="PF01565">
    <property type="entry name" value="FAD_binding_4"/>
    <property type="match status" value="1"/>
</dbReference>
<dbReference type="InterPro" id="IPR036318">
    <property type="entry name" value="FAD-bd_PCMH-like_sf"/>
</dbReference>
<dbReference type="Gene3D" id="3.30.465.10">
    <property type="match status" value="1"/>
</dbReference>
<dbReference type="GO" id="GO:0071949">
    <property type="term" value="F:FAD binding"/>
    <property type="evidence" value="ECO:0007669"/>
    <property type="project" value="InterPro"/>
</dbReference>
<dbReference type="InterPro" id="IPR010031">
    <property type="entry name" value="FAD_lactone_oxidase-like"/>
</dbReference>